<feature type="binding site" evidence="8">
    <location>
        <begin position="30"/>
        <end position="37"/>
    </location>
    <ligand>
        <name>ATP</name>
        <dbReference type="ChEBI" id="CHEBI:30616"/>
    </ligand>
</feature>
<dbReference type="InterPro" id="IPR003721">
    <property type="entry name" value="Pantoate_ligase"/>
</dbReference>
<comment type="miscellaneous">
    <text evidence="8">The reaction proceeds by a bi uni uni bi ping pong mechanism.</text>
</comment>
<dbReference type="PANTHER" id="PTHR21299">
    <property type="entry name" value="CYTIDYLATE KINASE/PANTOATE-BETA-ALANINE LIGASE"/>
    <property type="match status" value="1"/>
</dbReference>
<evidence type="ECO:0000256" key="7">
    <source>
        <dbReference type="ARBA" id="ARBA00048258"/>
    </source>
</evidence>
<dbReference type="CDD" id="cd00560">
    <property type="entry name" value="PanC"/>
    <property type="match status" value="1"/>
</dbReference>
<dbReference type="Gene3D" id="3.30.1300.10">
    <property type="entry name" value="Pantoate-beta-alanine ligase, C-terminal domain"/>
    <property type="match status" value="1"/>
</dbReference>
<comment type="subcellular location">
    <subcellularLocation>
        <location evidence="8">Cytoplasm</location>
    </subcellularLocation>
</comment>
<feature type="binding site" evidence="8">
    <location>
        <begin position="147"/>
        <end position="150"/>
    </location>
    <ligand>
        <name>ATP</name>
        <dbReference type="ChEBI" id="CHEBI:30616"/>
    </ligand>
</feature>
<dbReference type="FunFam" id="3.40.50.620:FF:000013">
    <property type="entry name" value="Pantothenate synthetase"/>
    <property type="match status" value="1"/>
</dbReference>
<comment type="pathway">
    <text evidence="1 8">Cofactor biosynthesis; (R)-pantothenate biosynthesis; (R)-pantothenate from (R)-pantoate and beta-alanine: step 1/1.</text>
</comment>
<dbReference type="KEGG" id="orp:MOP44_02925"/>
<evidence type="ECO:0000256" key="2">
    <source>
        <dbReference type="ARBA" id="ARBA00009256"/>
    </source>
</evidence>
<gene>
    <name evidence="8 9" type="primary">panC</name>
    <name evidence="9" type="ORF">MOP44_02925</name>
</gene>
<evidence type="ECO:0000313" key="9">
    <source>
        <dbReference type="EMBL" id="UWZ84900.1"/>
    </source>
</evidence>
<feature type="binding site" evidence="8">
    <location>
        <position position="61"/>
    </location>
    <ligand>
        <name>(R)-pantoate</name>
        <dbReference type="ChEBI" id="CHEBI:15980"/>
    </ligand>
</feature>
<dbReference type="Proteomes" id="UP001059380">
    <property type="component" value="Chromosome"/>
</dbReference>
<dbReference type="PANTHER" id="PTHR21299:SF1">
    <property type="entry name" value="PANTOATE--BETA-ALANINE LIGASE"/>
    <property type="match status" value="1"/>
</dbReference>
<feature type="binding site" evidence="8">
    <location>
        <position position="61"/>
    </location>
    <ligand>
        <name>beta-alanine</name>
        <dbReference type="ChEBI" id="CHEBI:57966"/>
    </ligand>
</feature>
<dbReference type="EC" id="6.3.2.1" evidence="8"/>
<comment type="catalytic activity">
    <reaction evidence="7 8">
        <text>(R)-pantoate + beta-alanine + ATP = (R)-pantothenate + AMP + diphosphate + H(+)</text>
        <dbReference type="Rhea" id="RHEA:10912"/>
        <dbReference type="ChEBI" id="CHEBI:15378"/>
        <dbReference type="ChEBI" id="CHEBI:15980"/>
        <dbReference type="ChEBI" id="CHEBI:29032"/>
        <dbReference type="ChEBI" id="CHEBI:30616"/>
        <dbReference type="ChEBI" id="CHEBI:33019"/>
        <dbReference type="ChEBI" id="CHEBI:57966"/>
        <dbReference type="ChEBI" id="CHEBI:456215"/>
        <dbReference type="EC" id="6.3.2.1"/>
    </reaction>
</comment>
<name>A0A9J7BPU3_9BACT</name>
<evidence type="ECO:0000256" key="5">
    <source>
        <dbReference type="ARBA" id="ARBA00022741"/>
    </source>
</evidence>
<keyword evidence="3 8" id="KW-0436">Ligase</keyword>
<dbReference type="GO" id="GO:0004592">
    <property type="term" value="F:pantoate-beta-alanine ligase activity"/>
    <property type="evidence" value="ECO:0007669"/>
    <property type="project" value="UniProtKB-UniRule"/>
</dbReference>
<dbReference type="HAMAP" id="MF_00158">
    <property type="entry name" value="PanC"/>
    <property type="match status" value="1"/>
</dbReference>
<reference evidence="9" key="1">
    <citation type="submission" date="2021-04" db="EMBL/GenBank/DDBJ databases">
        <title>Phylogenetic analysis of Acidobacteriaceae.</title>
        <authorList>
            <person name="Qiu L."/>
            <person name="Zhang Q."/>
        </authorList>
    </citation>
    <scope>NUCLEOTIDE SEQUENCE</scope>
    <source>
        <strain evidence="9">DSM 25168</strain>
    </source>
</reference>
<evidence type="ECO:0000256" key="8">
    <source>
        <dbReference type="HAMAP-Rule" id="MF_00158"/>
    </source>
</evidence>
<evidence type="ECO:0000313" key="10">
    <source>
        <dbReference type="Proteomes" id="UP001059380"/>
    </source>
</evidence>
<dbReference type="GO" id="GO:0015940">
    <property type="term" value="P:pantothenate biosynthetic process"/>
    <property type="evidence" value="ECO:0007669"/>
    <property type="project" value="UniProtKB-UniRule"/>
</dbReference>
<keyword evidence="6 8" id="KW-0067">ATP-binding</keyword>
<dbReference type="EMBL" id="CP093313">
    <property type="protein sequence ID" value="UWZ84900.1"/>
    <property type="molecule type" value="Genomic_DNA"/>
</dbReference>
<dbReference type="SUPFAM" id="SSF52374">
    <property type="entry name" value="Nucleotidylyl transferase"/>
    <property type="match status" value="1"/>
</dbReference>
<evidence type="ECO:0000256" key="3">
    <source>
        <dbReference type="ARBA" id="ARBA00022598"/>
    </source>
</evidence>
<dbReference type="InterPro" id="IPR014729">
    <property type="entry name" value="Rossmann-like_a/b/a_fold"/>
</dbReference>
<dbReference type="InterPro" id="IPR042176">
    <property type="entry name" value="Pantoate_ligase_C"/>
</dbReference>
<keyword evidence="8" id="KW-0963">Cytoplasm</keyword>
<feature type="binding site" evidence="8">
    <location>
        <begin position="184"/>
        <end position="187"/>
    </location>
    <ligand>
        <name>ATP</name>
        <dbReference type="ChEBI" id="CHEBI:30616"/>
    </ligand>
</feature>
<keyword evidence="10" id="KW-1185">Reference proteome</keyword>
<evidence type="ECO:0000256" key="6">
    <source>
        <dbReference type="ARBA" id="ARBA00022840"/>
    </source>
</evidence>
<dbReference type="RefSeq" id="WP_260794406.1">
    <property type="nucleotide sequence ID" value="NZ_CP093313.1"/>
</dbReference>
<dbReference type="Gene3D" id="3.40.50.620">
    <property type="entry name" value="HUPs"/>
    <property type="match status" value="1"/>
</dbReference>
<evidence type="ECO:0000256" key="1">
    <source>
        <dbReference type="ARBA" id="ARBA00004990"/>
    </source>
</evidence>
<comment type="similarity">
    <text evidence="2 8">Belongs to the pantothenate synthetase family.</text>
</comment>
<accession>A0A9J7BPU3</accession>
<protein>
    <recommendedName>
        <fullName evidence="8">Pantothenate synthetase</fullName>
        <shortName evidence="8">PS</shortName>
        <ecNumber evidence="8">6.3.2.1</ecNumber>
    </recommendedName>
    <alternativeName>
        <fullName evidence="8">Pantoate--beta-alanine ligase</fullName>
    </alternativeName>
    <alternativeName>
        <fullName evidence="8">Pantoate-activating enzyme</fullName>
    </alternativeName>
</protein>
<evidence type="ECO:0000256" key="4">
    <source>
        <dbReference type="ARBA" id="ARBA00022655"/>
    </source>
</evidence>
<dbReference type="GO" id="GO:0005829">
    <property type="term" value="C:cytosol"/>
    <property type="evidence" value="ECO:0007669"/>
    <property type="project" value="TreeGrafter"/>
</dbReference>
<feature type="active site" description="Proton donor" evidence="8">
    <location>
        <position position="37"/>
    </location>
</feature>
<feature type="binding site" evidence="8">
    <location>
        <position position="176"/>
    </location>
    <ligand>
        <name>ATP</name>
        <dbReference type="ChEBI" id="CHEBI:30616"/>
    </ligand>
</feature>
<proteinExistence type="inferred from homology"/>
<organism evidence="9 10">
    <name type="scientific">Occallatibacter riparius</name>
    <dbReference type="NCBI Taxonomy" id="1002689"/>
    <lineage>
        <taxon>Bacteria</taxon>
        <taxon>Pseudomonadati</taxon>
        <taxon>Acidobacteriota</taxon>
        <taxon>Terriglobia</taxon>
        <taxon>Terriglobales</taxon>
        <taxon>Acidobacteriaceae</taxon>
        <taxon>Occallatibacter</taxon>
    </lineage>
</organism>
<dbReference type="Pfam" id="PF02569">
    <property type="entry name" value="Pantoate_ligase"/>
    <property type="match status" value="1"/>
</dbReference>
<dbReference type="NCBIfam" id="TIGR00018">
    <property type="entry name" value="panC"/>
    <property type="match status" value="1"/>
</dbReference>
<sequence length="280" mass="30012">MKILRTVQELRAWSRANRKEGKTIGLVPTMGALHAGHASLIKAARERCDAVAVTIFVNPTQFGPNEDFAKYPRTFDADCALAERLGADVVFAPAVDELYPDGAMTFVDVEGLSGRLDGASRPGHFRGVATVVTKLFVAAEADLAFFGQKDAAQVAVLRRMTADLRLATEIVVCPIVREADGLALSSRNVYLSAQQRHQALALSRAIGTVESLVGHGQHNVATLIEAAEAVFGAEPDIRVDYITCVDWATLEPVETAAPGTLFAVAAWVGETRLIDNTILS</sequence>
<keyword evidence="4 8" id="KW-0566">Pantothenate biosynthesis</keyword>
<keyword evidence="5 8" id="KW-0547">Nucleotide-binding</keyword>
<dbReference type="AlphaFoldDB" id="A0A9J7BPU3"/>
<comment type="subunit">
    <text evidence="8">Homodimer.</text>
</comment>
<dbReference type="GO" id="GO:0005524">
    <property type="term" value="F:ATP binding"/>
    <property type="evidence" value="ECO:0007669"/>
    <property type="project" value="UniProtKB-KW"/>
</dbReference>
<feature type="binding site" evidence="8">
    <location>
        <position position="153"/>
    </location>
    <ligand>
        <name>(R)-pantoate</name>
        <dbReference type="ChEBI" id="CHEBI:15980"/>
    </ligand>
</feature>
<comment type="function">
    <text evidence="8">Catalyzes the condensation of pantoate with beta-alanine in an ATP-dependent reaction via a pantoyl-adenylate intermediate.</text>
</comment>